<organism evidence="1">
    <name type="scientific">Eutreptiella gymnastica</name>
    <dbReference type="NCBI Taxonomy" id="73025"/>
    <lineage>
        <taxon>Eukaryota</taxon>
        <taxon>Discoba</taxon>
        <taxon>Euglenozoa</taxon>
        <taxon>Euglenida</taxon>
        <taxon>Spirocuta</taxon>
        <taxon>Euglenophyceae</taxon>
        <taxon>Eutreptiales</taxon>
        <taxon>Eutreptiaceae</taxon>
        <taxon>Eutreptiella</taxon>
    </lineage>
</organism>
<proteinExistence type="predicted"/>
<protein>
    <submittedName>
        <fullName evidence="1">Uncharacterized protein</fullName>
    </submittedName>
</protein>
<dbReference type="AlphaFoldDB" id="A0A7S4FG08"/>
<evidence type="ECO:0000313" key="1">
    <source>
        <dbReference type="EMBL" id="CAE0792563.1"/>
    </source>
</evidence>
<dbReference type="EMBL" id="HBJA01011655">
    <property type="protein sequence ID" value="CAE0792563.1"/>
    <property type="molecule type" value="Transcribed_RNA"/>
</dbReference>
<reference evidence="1" key="1">
    <citation type="submission" date="2021-01" db="EMBL/GenBank/DDBJ databases">
        <authorList>
            <person name="Corre E."/>
            <person name="Pelletier E."/>
            <person name="Niang G."/>
            <person name="Scheremetjew M."/>
            <person name="Finn R."/>
            <person name="Kale V."/>
            <person name="Holt S."/>
            <person name="Cochrane G."/>
            <person name="Meng A."/>
            <person name="Brown T."/>
            <person name="Cohen L."/>
        </authorList>
    </citation>
    <scope>NUCLEOTIDE SEQUENCE</scope>
    <source>
        <strain evidence="1">CCMP1594</strain>
    </source>
</reference>
<sequence length="108" mass="12894">MQVKDVPSGLSRVAIVHLAPMLTFLKNRWWCYLVLPIFARSCRNFHSTPAICFIQPHRAGPDSLSWPTRLLGYRHYVNPCFRRHILPRHLQQMRHGEGRRERYMEKEL</sequence>
<accession>A0A7S4FG08</accession>
<name>A0A7S4FG08_9EUGL</name>
<gene>
    <name evidence="1" type="ORF">EGYM00163_LOCUS3679</name>
</gene>